<dbReference type="AlphaFoldDB" id="A0A0P9H3F6"/>
<dbReference type="EMBL" id="LJCR01002577">
    <property type="protein sequence ID" value="KPV48534.1"/>
    <property type="molecule type" value="Genomic_DNA"/>
</dbReference>
<sequence length="100" mass="10370">ADATLSSNQLLELAARGLLGCLERLGIHYTTLVDSSAGAGQGAQVQKLSQVQAGIERVRKRLAAAVHAQSTTATAPATGVNVRGVRRPDYSLGEGNEEEA</sequence>
<proteinExistence type="predicted"/>
<accession>A0A0P9H3F6</accession>
<evidence type="ECO:0000313" key="1">
    <source>
        <dbReference type="EMBL" id="KPV48534.1"/>
    </source>
</evidence>
<evidence type="ECO:0000313" key="2">
    <source>
        <dbReference type="Proteomes" id="UP000050509"/>
    </source>
</evidence>
<dbReference type="Proteomes" id="UP000050509">
    <property type="component" value="Unassembled WGS sequence"/>
</dbReference>
<name>A0A0P9H3F6_9CHLR</name>
<reference evidence="1 2" key="1">
    <citation type="submission" date="2015-09" db="EMBL/GenBank/DDBJ databases">
        <title>Draft genome sequence of Kouleothrix aurantiaca JCM 19913.</title>
        <authorList>
            <person name="Hemp J."/>
        </authorList>
    </citation>
    <scope>NUCLEOTIDE SEQUENCE [LARGE SCALE GENOMIC DNA]</scope>
    <source>
        <strain evidence="1 2">COM-B</strain>
    </source>
</reference>
<organism evidence="1 2">
    <name type="scientific">Kouleothrix aurantiaca</name>
    <dbReference type="NCBI Taxonomy" id="186479"/>
    <lineage>
        <taxon>Bacteria</taxon>
        <taxon>Bacillati</taxon>
        <taxon>Chloroflexota</taxon>
        <taxon>Chloroflexia</taxon>
        <taxon>Chloroflexales</taxon>
        <taxon>Roseiflexineae</taxon>
        <taxon>Roseiflexaceae</taxon>
        <taxon>Kouleothrix</taxon>
    </lineage>
</organism>
<protein>
    <submittedName>
        <fullName evidence="1">Uncharacterized protein</fullName>
    </submittedName>
</protein>
<comment type="caution">
    <text evidence="1">The sequence shown here is derived from an EMBL/GenBank/DDBJ whole genome shotgun (WGS) entry which is preliminary data.</text>
</comment>
<feature type="non-terminal residue" evidence="1">
    <location>
        <position position="1"/>
    </location>
</feature>
<gene>
    <name evidence="1" type="ORF">SE17_37545</name>
</gene>
<keyword evidence="2" id="KW-1185">Reference proteome</keyword>